<evidence type="ECO:0000313" key="5">
    <source>
        <dbReference type="Proteomes" id="UP000024635"/>
    </source>
</evidence>
<accession>A0A016SWT0</accession>
<dbReference type="Proteomes" id="UP000024635">
    <property type="component" value="Unassembled WGS sequence"/>
</dbReference>
<evidence type="ECO:0000256" key="1">
    <source>
        <dbReference type="SAM" id="MobiDB-lite"/>
    </source>
</evidence>
<keyword evidence="2" id="KW-1133">Transmembrane helix</keyword>
<dbReference type="OrthoDB" id="1712432at2759"/>
<feature type="transmembrane region" description="Helical" evidence="2">
    <location>
        <begin position="65"/>
        <end position="88"/>
    </location>
</feature>
<name>A0A016SWT0_9BILA</name>
<feature type="transmembrane region" description="Helical" evidence="2">
    <location>
        <begin position="6"/>
        <end position="24"/>
    </location>
</feature>
<keyword evidence="2" id="KW-0472">Membrane</keyword>
<dbReference type="InterPro" id="IPR005069">
    <property type="entry name" value="Nucl-diP-sugar_transferase"/>
</dbReference>
<dbReference type="AlphaFoldDB" id="A0A016SWT0"/>
<comment type="caution">
    <text evidence="4">The sequence shown here is derived from an EMBL/GenBank/DDBJ whole genome shotgun (WGS) entry which is preliminary data.</text>
</comment>
<organism evidence="4 5">
    <name type="scientific">Ancylostoma ceylanicum</name>
    <dbReference type="NCBI Taxonomy" id="53326"/>
    <lineage>
        <taxon>Eukaryota</taxon>
        <taxon>Metazoa</taxon>
        <taxon>Ecdysozoa</taxon>
        <taxon>Nematoda</taxon>
        <taxon>Chromadorea</taxon>
        <taxon>Rhabditida</taxon>
        <taxon>Rhabditina</taxon>
        <taxon>Rhabditomorpha</taxon>
        <taxon>Strongyloidea</taxon>
        <taxon>Ancylostomatidae</taxon>
        <taxon>Ancylostomatinae</taxon>
        <taxon>Ancylostoma</taxon>
    </lineage>
</organism>
<dbReference type="PANTHER" id="PTHR31967">
    <property type="entry name" value="GROUNDHOG (HEDGEHOG-LIKE FAMILY)-RELATED"/>
    <property type="match status" value="1"/>
</dbReference>
<evidence type="ECO:0000313" key="4">
    <source>
        <dbReference type="EMBL" id="EYB94877.1"/>
    </source>
</evidence>
<evidence type="ECO:0000256" key="2">
    <source>
        <dbReference type="SAM" id="Phobius"/>
    </source>
</evidence>
<protein>
    <recommendedName>
        <fullName evidence="3">Nucleotide-diphospho-sugar transferase domain-containing protein</fullName>
    </recommendedName>
</protein>
<dbReference type="PANTHER" id="PTHR31967:SF12">
    <property type="entry name" value="NUCLEOTIDE-DIPHOSPHO-SUGAR TRANSFERASE DOMAIN-CONTAINING PROTEIN"/>
    <property type="match status" value="1"/>
</dbReference>
<evidence type="ECO:0000259" key="3">
    <source>
        <dbReference type="Pfam" id="PF03407"/>
    </source>
</evidence>
<gene>
    <name evidence="4" type="primary">Acey_s0166.g65</name>
    <name evidence="4" type="ORF">Y032_0166g65</name>
</gene>
<dbReference type="EMBL" id="JARK01001502">
    <property type="protein sequence ID" value="EYB94877.1"/>
    <property type="molecule type" value="Genomic_DNA"/>
</dbReference>
<dbReference type="Pfam" id="PF03407">
    <property type="entry name" value="Nucleotid_trans"/>
    <property type="match status" value="1"/>
</dbReference>
<sequence>MRNARSPIPIGLILFLFHFTRIGGRLYSLMRTQVLHEGFRCKWLSIINSGVLRLRAYSLHSNSVMYIRILHIIIIILLLAVPYSLLFFRSDNAAKACFNHALSKLARNQYINDIAQNGCQIRRGRNVLGPARNLCLMFRSLLSSLAHLLPSHRLNLAPTVDCNSSPEKCRPPPNLEGSPNAIEGGMKEVDHQNSSSVDLHENAVQALLKNVTIELSDVNWEPPKFNSSLLEEVAAHAKNLSETVQSFIYVMLFNHAYRRHVANWLCNTAEFQGVHERTLFISISNETCEYIREEWGEKIYCIFLPLDGYDASLDFASRTFNNLMLVRAHLILSLAKSSIEMVLIESDAIWFRDPYPLFARHFTFNTADTVTPLKGGQEQAELREMSPLVIRPTDRFVRFWKGLTKKLENLTDVDDQTLYNRLCLMRFKEHECGTFYYEDVADGAW</sequence>
<reference evidence="5" key="1">
    <citation type="journal article" date="2015" name="Nat. Genet.">
        <title>The genome and transcriptome of the zoonotic hookworm Ancylostoma ceylanicum identify infection-specific gene families.</title>
        <authorList>
            <person name="Schwarz E.M."/>
            <person name="Hu Y."/>
            <person name="Antoshechkin I."/>
            <person name="Miller M.M."/>
            <person name="Sternberg P.W."/>
            <person name="Aroian R.V."/>
        </authorList>
    </citation>
    <scope>NUCLEOTIDE SEQUENCE</scope>
    <source>
        <strain evidence="5">HY135</strain>
    </source>
</reference>
<keyword evidence="2" id="KW-0812">Transmembrane</keyword>
<feature type="domain" description="Nucleotide-diphospho-sugar transferase" evidence="3">
    <location>
        <begin position="274"/>
        <end position="427"/>
    </location>
</feature>
<proteinExistence type="predicted"/>
<feature type="region of interest" description="Disordered" evidence="1">
    <location>
        <begin position="163"/>
        <end position="190"/>
    </location>
</feature>
<keyword evidence="5" id="KW-1185">Reference proteome</keyword>